<dbReference type="InterPro" id="IPR036291">
    <property type="entry name" value="NAD(P)-bd_dom_sf"/>
</dbReference>
<dbReference type="CDD" id="cd00502">
    <property type="entry name" value="DHQase_I"/>
    <property type="match status" value="1"/>
</dbReference>
<feature type="domain" description="Shikimate dehydrogenase substrate binding N-terminal" evidence="2">
    <location>
        <begin position="240"/>
        <end position="320"/>
    </location>
</feature>
<dbReference type="FunFam" id="3.20.20.70:FF:000142">
    <property type="entry name" value="bifunctional 3-dehydroquinate dehydratase/shikimate dehydrogenase, chloroplastic"/>
    <property type="match status" value="1"/>
</dbReference>
<dbReference type="InterPro" id="IPR013708">
    <property type="entry name" value="Shikimate_DH-bd_N"/>
</dbReference>
<dbReference type="InterPro" id="IPR022893">
    <property type="entry name" value="Shikimate_DH_fam"/>
</dbReference>
<dbReference type="GO" id="GO:0003855">
    <property type="term" value="F:3-dehydroquinate dehydratase activity"/>
    <property type="evidence" value="ECO:0007669"/>
    <property type="project" value="InterPro"/>
</dbReference>
<sequence>MAHRCLVCAPLVAKSVEDMVAKMGQAKAAGADLVELRVDHIEGFKAEADLPTLLDARTLPAIVTYRPTWEGGEYIGDEAPRLQALHLAADLGADFVDVELQCATDFIAARKSKSSSSATKFIVSNHNYHFTPSEEELGALAAKVVATGADIVKLVTTAEDITDVGRVLKLQSRAQIPTITLVMGPKGLISRILAPKFGGFLTFGTLASGQESAPGQPTLADLINIYRIKQINADTKVYGIIGNPVGHSKGPLLHNPAFAETGHNAVYVPLLVDNLGEFLKVFDAPDFAGFSVTIPFKEDAIILADEVSPLAKDIGAVNTLVRKSDGRYMGYNTDCDGALSAIEDGLRARGLATSEGSPLAGKTFVVIGAGGAGKALAFGAKVRGATVIVVNRNFQRAYELAKSCGAIAFPLEELANLPASPGMVLANSTSVGMHPNVSASPLLDKEALRKYDLVFDAVYNPLETRLLREAKEMGAVVVSGIEMFIRQAIAGTFILEANDGKALLIAHGKEMQVVQSWVGFQ</sequence>
<evidence type="ECO:0000313" key="3">
    <source>
        <dbReference type="EMBL" id="OAE34113.1"/>
    </source>
</evidence>
<dbReference type="HAMAP" id="MF_00222">
    <property type="entry name" value="Shikimate_DH_AroE"/>
    <property type="match status" value="1"/>
</dbReference>
<dbReference type="NCBIfam" id="TIGR01093">
    <property type="entry name" value="aroD"/>
    <property type="match status" value="1"/>
</dbReference>
<dbReference type="GO" id="GO:0019632">
    <property type="term" value="P:shikimate metabolic process"/>
    <property type="evidence" value="ECO:0007669"/>
    <property type="project" value="TreeGrafter"/>
</dbReference>
<dbReference type="EMBL" id="LVLJ01000455">
    <property type="protein sequence ID" value="OAE34113.1"/>
    <property type="molecule type" value="Genomic_DNA"/>
</dbReference>
<dbReference type="InterPro" id="IPR006151">
    <property type="entry name" value="Shikm_DH/Glu-tRNA_Rdtase"/>
</dbReference>
<dbReference type="GO" id="GO:0009423">
    <property type="term" value="P:chorismate biosynthetic process"/>
    <property type="evidence" value="ECO:0007669"/>
    <property type="project" value="UniProtKB-UniPathway"/>
</dbReference>
<dbReference type="Pfam" id="PF01488">
    <property type="entry name" value="Shikimate_DH"/>
    <property type="match status" value="1"/>
</dbReference>
<gene>
    <name evidence="3" type="ORF">AXG93_2891s1380</name>
</gene>
<dbReference type="AlphaFoldDB" id="A0A176WNE9"/>
<evidence type="ECO:0000259" key="1">
    <source>
        <dbReference type="Pfam" id="PF01488"/>
    </source>
</evidence>
<keyword evidence="4" id="KW-1185">Reference proteome</keyword>
<dbReference type="SUPFAM" id="SSF53223">
    <property type="entry name" value="Aminoacid dehydrogenase-like, N-terminal domain"/>
    <property type="match status" value="1"/>
</dbReference>
<evidence type="ECO:0000313" key="4">
    <source>
        <dbReference type="Proteomes" id="UP000077202"/>
    </source>
</evidence>
<dbReference type="Pfam" id="PF08501">
    <property type="entry name" value="Shikimate_dh_N"/>
    <property type="match status" value="1"/>
</dbReference>
<dbReference type="Proteomes" id="UP000077202">
    <property type="component" value="Unassembled WGS sequence"/>
</dbReference>
<dbReference type="SUPFAM" id="SSF51569">
    <property type="entry name" value="Aldolase"/>
    <property type="match status" value="1"/>
</dbReference>
<dbReference type="Gene3D" id="3.40.50.720">
    <property type="entry name" value="NAD(P)-binding Rossmann-like Domain"/>
    <property type="match status" value="1"/>
</dbReference>
<dbReference type="SUPFAM" id="SSF51735">
    <property type="entry name" value="NAD(P)-binding Rossmann-fold domains"/>
    <property type="match status" value="1"/>
</dbReference>
<proteinExistence type="inferred from homology"/>
<dbReference type="Gene3D" id="3.20.20.70">
    <property type="entry name" value="Aldolase class I"/>
    <property type="match status" value="1"/>
</dbReference>
<dbReference type="InterPro" id="IPR001381">
    <property type="entry name" value="DHquinase_I"/>
</dbReference>
<dbReference type="HAMAP" id="MF_00214">
    <property type="entry name" value="AroD"/>
    <property type="match status" value="1"/>
</dbReference>
<accession>A0A176WNE9</accession>
<reference evidence="3" key="1">
    <citation type="submission" date="2016-03" db="EMBL/GenBank/DDBJ databases">
        <title>Mechanisms controlling the formation of the plant cell surface in tip-growing cells are functionally conserved among land plants.</title>
        <authorList>
            <person name="Honkanen S."/>
            <person name="Jones V.A."/>
            <person name="Morieri G."/>
            <person name="Champion C."/>
            <person name="Hetherington A.J."/>
            <person name="Kelly S."/>
            <person name="Saint-Marcoux D."/>
            <person name="Proust H."/>
            <person name="Prescott H."/>
            <person name="Dolan L."/>
        </authorList>
    </citation>
    <scope>NUCLEOTIDE SEQUENCE [LARGE SCALE GENOMIC DNA]</scope>
    <source>
        <tissue evidence="3">Whole gametophyte</tissue>
    </source>
</reference>
<dbReference type="PANTHER" id="PTHR21089:SF1">
    <property type="entry name" value="BIFUNCTIONAL 3-DEHYDROQUINATE DEHYDRATASE_SHIKIMATE DEHYDROGENASE, CHLOROPLASTIC"/>
    <property type="match status" value="1"/>
</dbReference>
<dbReference type="UniPathway" id="UPA00053">
    <property type="reaction ID" value="UER00087"/>
</dbReference>
<evidence type="ECO:0000259" key="2">
    <source>
        <dbReference type="Pfam" id="PF08501"/>
    </source>
</evidence>
<name>A0A176WNE9_MARPO</name>
<dbReference type="PANTHER" id="PTHR21089">
    <property type="entry name" value="SHIKIMATE DEHYDROGENASE"/>
    <property type="match status" value="1"/>
</dbReference>
<dbReference type="Pfam" id="PF01487">
    <property type="entry name" value="DHquinase_I"/>
    <property type="match status" value="1"/>
</dbReference>
<feature type="domain" description="Quinate/shikimate 5-dehydrogenase/glutamyl-tRNA reductase" evidence="1">
    <location>
        <begin position="351"/>
        <end position="418"/>
    </location>
</feature>
<comment type="caution">
    <text evidence="3">The sequence shown here is derived from an EMBL/GenBank/DDBJ whole genome shotgun (WGS) entry which is preliminary data.</text>
</comment>
<organism evidence="3 4">
    <name type="scientific">Marchantia polymorpha subsp. ruderalis</name>
    <dbReference type="NCBI Taxonomy" id="1480154"/>
    <lineage>
        <taxon>Eukaryota</taxon>
        <taxon>Viridiplantae</taxon>
        <taxon>Streptophyta</taxon>
        <taxon>Embryophyta</taxon>
        <taxon>Marchantiophyta</taxon>
        <taxon>Marchantiopsida</taxon>
        <taxon>Marchantiidae</taxon>
        <taxon>Marchantiales</taxon>
        <taxon>Marchantiaceae</taxon>
        <taxon>Marchantia</taxon>
    </lineage>
</organism>
<dbReference type="Gene3D" id="3.40.50.10860">
    <property type="entry name" value="Leucine Dehydrogenase, chain A, domain 1"/>
    <property type="match status" value="1"/>
</dbReference>
<protein>
    <submittedName>
        <fullName evidence="3">Uncharacterized protein</fullName>
    </submittedName>
</protein>
<dbReference type="GO" id="GO:0004764">
    <property type="term" value="F:shikimate 3-dehydrogenase (NADP+) activity"/>
    <property type="evidence" value="ECO:0007669"/>
    <property type="project" value="InterPro"/>
</dbReference>
<dbReference type="InterPro" id="IPR013785">
    <property type="entry name" value="Aldolase_TIM"/>
</dbReference>
<dbReference type="InterPro" id="IPR046346">
    <property type="entry name" value="Aminoacid_DH-like_N_sf"/>
</dbReference>